<dbReference type="PANTHER" id="PTHR46124:SF2">
    <property type="entry name" value="D-AMINOACYL-TRNA DEACYLASE"/>
    <property type="match status" value="1"/>
</dbReference>
<feature type="binding site" evidence="3">
    <location>
        <position position="38"/>
    </location>
    <ligand>
        <name>a divalent metal cation</name>
        <dbReference type="ChEBI" id="CHEBI:60240"/>
        <label>1</label>
    </ligand>
</feature>
<dbReference type="GO" id="GO:0005829">
    <property type="term" value="C:cytosol"/>
    <property type="evidence" value="ECO:0007669"/>
    <property type="project" value="TreeGrafter"/>
</dbReference>
<dbReference type="GO" id="GO:0004536">
    <property type="term" value="F:DNA nuclease activity"/>
    <property type="evidence" value="ECO:0007669"/>
    <property type="project" value="InterPro"/>
</dbReference>
<feature type="binding site" evidence="3">
    <location>
        <position position="126"/>
    </location>
    <ligand>
        <name>a divalent metal cation</name>
        <dbReference type="ChEBI" id="CHEBI:60240"/>
        <label>1</label>
    </ligand>
</feature>
<name>A0A1I5FEE6_PSUAM</name>
<dbReference type="InterPro" id="IPR001130">
    <property type="entry name" value="TatD-like"/>
</dbReference>
<dbReference type="PANTHER" id="PTHR46124">
    <property type="entry name" value="D-AMINOACYL-TRNA DEACYLASE"/>
    <property type="match status" value="1"/>
</dbReference>
<sequence length="291" mass="31202">MSEPAASEPAASTGTAPHGRRPRPEPPEPLAAPTIDSHTHLDACGCETADDVVAAMDRAAAVGVTGAVTIADDLAAARWAVGAAHTDERVWAAVALHPTRTASVTGADLAEIERLAGDDRVVAVGETGLDYYWDHAPPSAQQDAFRWHIGLAKRTGKPLMIHDRDAHDDVLRILREEGAPETVVFHCFSGDAAMARECVDAGYVLSFAGPVTFKRNDELRAAAALVPEDGFLVETDAPFLTPHPHRGRANEPYVLPWTVRGMAATRGETEARVAELARRNAERVFRTRATD</sequence>
<dbReference type="Proteomes" id="UP000199614">
    <property type="component" value="Unassembled WGS sequence"/>
</dbReference>
<dbReference type="EMBL" id="FOUY01000037">
    <property type="protein sequence ID" value="SFO21986.1"/>
    <property type="molecule type" value="Genomic_DNA"/>
</dbReference>
<keyword evidence="1 3" id="KW-0479">Metal-binding</keyword>
<evidence type="ECO:0000313" key="5">
    <source>
        <dbReference type="EMBL" id="SFO21986.1"/>
    </source>
</evidence>
<dbReference type="GO" id="GO:0046872">
    <property type="term" value="F:metal ion binding"/>
    <property type="evidence" value="ECO:0007669"/>
    <property type="project" value="UniProtKB-KW"/>
</dbReference>
<dbReference type="GO" id="GO:0016788">
    <property type="term" value="F:hydrolase activity, acting on ester bonds"/>
    <property type="evidence" value="ECO:0007669"/>
    <property type="project" value="InterPro"/>
</dbReference>
<evidence type="ECO:0000256" key="1">
    <source>
        <dbReference type="ARBA" id="ARBA00022723"/>
    </source>
</evidence>
<feature type="region of interest" description="Disordered" evidence="4">
    <location>
        <begin position="1"/>
        <end position="36"/>
    </location>
</feature>
<dbReference type="SUPFAM" id="SSF51556">
    <property type="entry name" value="Metallo-dependent hydrolases"/>
    <property type="match status" value="1"/>
</dbReference>
<evidence type="ECO:0000313" key="6">
    <source>
        <dbReference type="Proteomes" id="UP000199614"/>
    </source>
</evidence>
<dbReference type="InterPro" id="IPR018228">
    <property type="entry name" value="DNase_TatD-rel_CS"/>
</dbReference>
<dbReference type="RefSeq" id="WP_093351692.1">
    <property type="nucleotide sequence ID" value="NZ_FOUY01000037.1"/>
</dbReference>
<dbReference type="FunFam" id="3.20.20.140:FF:000005">
    <property type="entry name" value="TatD family hydrolase"/>
    <property type="match status" value="1"/>
</dbReference>
<dbReference type="Gene3D" id="3.20.20.140">
    <property type="entry name" value="Metal-dependent hydrolases"/>
    <property type="match status" value="1"/>
</dbReference>
<dbReference type="PROSITE" id="PS01090">
    <property type="entry name" value="TATD_2"/>
    <property type="match status" value="1"/>
</dbReference>
<evidence type="ECO:0000256" key="2">
    <source>
        <dbReference type="ARBA" id="ARBA00022801"/>
    </source>
</evidence>
<keyword evidence="2" id="KW-0378">Hydrolase</keyword>
<keyword evidence="6" id="KW-1185">Reference proteome</keyword>
<feature type="binding site" evidence="3">
    <location>
        <position position="162"/>
    </location>
    <ligand>
        <name>a divalent metal cation</name>
        <dbReference type="ChEBI" id="CHEBI:60240"/>
        <label>2</label>
    </ligand>
</feature>
<dbReference type="Pfam" id="PF01026">
    <property type="entry name" value="TatD_DNase"/>
    <property type="match status" value="1"/>
</dbReference>
<dbReference type="InterPro" id="IPR015991">
    <property type="entry name" value="TatD/YcfH-like"/>
</dbReference>
<proteinExistence type="predicted"/>
<evidence type="ECO:0000256" key="4">
    <source>
        <dbReference type="SAM" id="MobiDB-lite"/>
    </source>
</evidence>
<gene>
    <name evidence="5" type="ORF">SAMN05216207_103723</name>
</gene>
<dbReference type="PIRSF" id="PIRSF005902">
    <property type="entry name" value="DNase_TatD"/>
    <property type="match status" value="1"/>
</dbReference>
<dbReference type="AlphaFoldDB" id="A0A1I5FEE6"/>
<dbReference type="InterPro" id="IPR032466">
    <property type="entry name" value="Metal_Hydrolase"/>
</dbReference>
<feature type="binding site" evidence="3">
    <location>
        <position position="236"/>
    </location>
    <ligand>
        <name>a divalent metal cation</name>
        <dbReference type="ChEBI" id="CHEBI:60240"/>
        <label>1</label>
    </ligand>
</feature>
<feature type="binding site" evidence="3">
    <location>
        <position position="40"/>
    </location>
    <ligand>
        <name>a divalent metal cation</name>
        <dbReference type="ChEBI" id="CHEBI:60240"/>
        <label>1</label>
    </ligand>
</feature>
<dbReference type="OrthoDB" id="9810005at2"/>
<accession>A0A1I5FEE6</accession>
<protein>
    <submittedName>
        <fullName evidence="5">TatD DNase family protein</fullName>
    </submittedName>
</protein>
<evidence type="ECO:0000256" key="3">
    <source>
        <dbReference type="PIRSR" id="PIRSR005902-1"/>
    </source>
</evidence>
<reference evidence="5 6" key="1">
    <citation type="submission" date="2016-10" db="EMBL/GenBank/DDBJ databases">
        <authorList>
            <person name="de Groot N.N."/>
        </authorList>
    </citation>
    <scope>NUCLEOTIDE SEQUENCE [LARGE SCALE GENOMIC DNA]</scope>
    <source>
        <strain evidence="5 6">CGMCC 4.1877</strain>
    </source>
</reference>
<dbReference type="STRING" id="260086.SAMN05216207_103723"/>
<dbReference type="NCBIfam" id="TIGR00010">
    <property type="entry name" value="YchF/TatD family DNA exonuclease"/>
    <property type="match status" value="1"/>
</dbReference>
<feature type="compositionally biased region" description="Low complexity" evidence="4">
    <location>
        <begin position="1"/>
        <end position="17"/>
    </location>
</feature>
<dbReference type="CDD" id="cd01310">
    <property type="entry name" value="TatD_DNAse"/>
    <property type="match status" value="1"/>
</dbReference>
<feature type="binding site" evidence="3">
    <location>
        <position position="186"/>
    </location>
    <ligand>
        <name>a divalent metal cation</name>
        <dbReference type="ChEBI" id="CHEBI:60240"/>
        <label>2</label>
    </ligand>
</feature>
<organism evidence="5 6">
    <name type="scientific">Pseudonocardia ammonioxydans</name>
    <dbReference type="NCBI Taxonomy" id="260086"/>
    <lineage>
        <taxon>Bacteria</taxon>
        <taxon>Bacillati</taxon>
        <taxon>Actinomycetota</taxon>
        <taxon>Actinomycetes</taxon>
        <taxon>Pseudonocardiales</taxon>
        <taxon>Pseudonocardiaceae</taxon>
        <taxon>Pseudonocardia</taxon>
    </lineage>
</organism>